<sequence length="94" mass="10860">MEFRLNKIDLEVRDRIKEQTKSGKVHSKTNLSIEKDKGQGNSKQETFKEKLKKNKKIKVKAVKYFGKQDLNINATKEEIEGKSSMAGYIIDTKK</sequence>
<dbReference type="EMBL" id="SXDP01000001">
    <property type="protein sequence ID" value="NEZ45867.1"/>
    <property type="molecule type" value="Genomic_DNA"/>
</dbReference>
<evidence type="ECO:0000256" key="1">
    <source>
        <dbReference type="SAM" id="MobiDB-lite"/>
    </source>
</evidence>
<name>A0A6M0R7X8_9CLOT</name>
<accession>A0A6M0R7X8</accession>
<dbReference type="AlphaFoldDB" id="A0A6M0R7X8"/>
<protein>
    <submittedName>
        <fullName evidence="2">Uncharacterized protein</fullName>
    </submittedName>
</protein>
<dbReference type="RefSeq" id="WP_163248240.1">
    <property type="nucleotide sequence ID" value="NZ_SXDP01000001.1"/>
</dbReference>
<dbReference type="Proteomes" id="UP000473885">
    <property type="component" value="Unassembled WGS sequence"/>
</dbReference>
<organism evidence="2 3">
    <name type="scientific">Clostridium niameyense</name>
    <dbReference type="NCBI Taxonomy" id="1622073"/>
    <lineage>
        <taxon>Bacteria</taxon>
        <taxon>Bacillati</taxon>
        <taxon>Bacillota</taxon>
        <taxon>Clostridia</taxon>
        <taxon>Eubacteriales</taxon>
        <taxon>Clostridiaceae</taxon>
        <taxon>Clostridium</taxon>
    </lineage>
</organism>
<gene>
    <name evidence="2" type="ORF">FDF74_01420</name>
</gene>
<evidence type="ECO:0000313" key="2">
    <source>
        <dbReference type="EMBL" id="NEZ45867.1"/>
    </source>
</evidence>
<reference evidence="2 3" key="1">
    <citation type="submission" date="2019-04" db="EMBL/GenBank/DDBJ databases">
        <title>Genome sequencing of Clostridium botulinum Groups I-IV and Clostridium butyricum.</title>
        <authorList>
            <person name="Brunt J."/>
            <person name="Van Vliet A.H.M."/>
            <person name="Stringer S.C."/>
            <person name="Carter A.T."/>
            <person name="Peck M.W."/>
        </authorList>
    </citation>
    <scope>NUCLEOTIDE SEQUENCE [LARGE SCALE GENOMIC DNA]</scope>
    <source>
        <strain evidence="2 3">IFR 18/094</strain>
    </source>
</reference>
<proteinExistence type="predicted"/>
<evidence type="ECO:0000313" key="3">
    <source>
        <dbReference type="Proteomes" id="UP000473885"/>
    </source>
</evidence>
<feature type="region of interest" description="Disordered" evidence="1">
    <location>
        <begin position="19"/>
        <end position="45"/>
    </location>
</feature>
<keyword evidence="3" id="KW-1185">Reference proteome</keyword>
<comment type="caution">
    <text evidence="2">The sequence shown here is derived from an EMBL/GenBank/DDBJ whole genome shotgun (WGS) entry which is preliminary data.</text>
</comment>